<dbReference type="AlphaFoldDB" id="A0A382ZM90"/>
<gene>
    <name evidence="3" type="ORF">METZ01_LOCUS449254</name>
</gene>
<evidence type="ECO:0000259" key="2">
    <source>
        <dbReference type="Pfam" id="PF01168"/>
    </source>
</evidence>
<dbReference type="GO" id="GO:0030170">
    <property type="term" value="F:pyridoxal phosphate binding"/>
    <property type="evidence" value="ECO:0007669"/>
    <property type="project" value="InterPro"/>
</dbReference>
<dbReference type="Gene3D" id="3.20.20.10">
    <property type="entry name" value="Alanine racemase"/>
    <property type="match status" value="1"/>
</dbReference>
<evidence type="ECO:0000256" key="1">
    <source>
        <dbReference type="ARBA" id="ARBA00022898"/>
    </source>
</evidence>
<evidence type="ECO:0000313" key="3">
    <source>
        <dbReference type="EMBL" id="SVD96400.1"/>
    </source>
</evidence>
<name>A0A382ZM90_9ZZZZ</name>
<sequence length="132" mass="14570">DSIDSLKLATKVNKTSKNINKKTECLIEVNTSGEPQKNGFSPKITDELISCFRLTDLNIVGLMTIGSNTNNEKTLRATFVLLRELKHQINNELGSIVLTELSMGMTNDYEIAIQEGSTMVRVGTGLFGARNY</sequence>
<dbReference type="InterPro" id="IPR029066">
    <property type="entry name" value="PLP-binding_barrel"/>
</dbReference>
<feature type="domain" description="Alanine racemase N-terminal" evidence="2">
    <location>
        <begin position="3"/>
        <end position="130"/>
    </location>
</feature>
<dbReference type="NCBIfam" id="TIGR00044">
    <property type="entry name" value="YggS family pyridoxal phosphate-dependent enzyme"/>
    <property type="match status" value="1"/>
</dbReference>
<dbReference type="InterPro" id="IPR011078">
    <property type="entry name" value="PyrdxlP_homeostasis"/>
</dbReference>
<dbReference type="InterPro" id="IPR001608">
    <property type="entry name" value="Ala_racemase_N"/>
</dbReference>
<protein>
    <recommendedName>
        <fullName evidence="2">Alanine racemase N-terminal domain-containing protein</fullName>
    </recommendedName>
</protein>
<accession>A0A382ZM90</accession>
<feature type="non-terminal residue" evidence="3">
    <location>
        <position position="1"/>
    </location>
</feature>
<keyword evidence="1" id="KW-0663">Pyridoxal phosphate</keyword>
<dbReference type="PANTHER" id="PTHR10146">
    <property type="entry name" value="PROLINE SYNTHETASE CO-TRANSCRIBED BACTERIAL HOMOLOG PROTEIN"/>
    <property type="match status" value="1"/>
</dbReference>
<dbReference type="PANTHER" id="PTHR10146:SF14">
    <property type="entry name" value="PYRIDOXAL PHOSPHATE HOMEOSTASIS PROTEIN"/>
    <property type="match status" value="1"/>
</dbReference>
<reference evidence="3" key="1">
    <citation type="submission" date="2018-05" db="EMBL/GenBank/DDBJ databases">
        <authorList>
            <person name="Lanie J.A."/>
            <person name="Ng W.-L."/>
            <person name="Kazmierczak K.M."/>
            <person name="Andrzejewski T.M."/>
            <person name="Davidsen T.M."/>
            <person name="Wayne K.J."/>
            <person name="Tettelin H."/>
            <person name="Glass J.I."/>
            <person name="Rusch D."/>
            <person name="Podicherti R."/>
            <person name="Tsui H.-C.T."/>
            <person name="Winkler M.E."/>
        </authorList>
    </citation>
    <scope>NUCLEOTIDE SEQUENCE</scope>
</reference>
<proteinExistence type="predicted"/>
<dbReference type="EMBL" id="UINC01184937">
    <property type="protein sequence ID" value="SVD96400.1"/>
    <property type="molecule type" value="Genomic_DNA"/>
</dbReference>
<dbReference type="Pfam" id="PF01168">
    <property type="entry name" value="Ala_racemase_N"/>
    <property type="match status" value="1"/>
</dbReference>
<dbReference type="SUPFAM" id="SSF51419">
    <property type="entry name" value="PLP-binding barrel"/>
    <property type="match status" value="1"/>
</dbReference>
<organism evidence="3">
    <name type="scientific">marine metagenome</name>
    <dbReference type="NCBI Taxonomy" id="408172"/>
    <lineage>
        <taxon>unclassified sequences</taxon>
        <taxon>metagenomes</taxon>
        <taxon>ecological metagenomes</taxon>
    </lineage>
</organism>